<dbReference type="RefSeq" id="WP_379871181.1">
    <property type="nucleotide sequence ID" value="NZ_JBHTBH010000005.1"/>
</dbReference>
<name>A0ABW2KET2_9ACTN</name>
<organism evidence="2 3">
    <name type="scientific">Marinactinospora rubrisoli</name>
    <dbReference type="NCBI Taxonomy" id="2715399"/>
    <lineage>
        <taxon>Bacteria</taxon>
        <taxon>Bacillati</taxon>
        <taxon>Actinomycetota</taxon>
        <taxon>Actinomycetes</taxon>
        <taxon>Streptosporangiales</taxon>
        <taxon>Nocardiopsidaceae</taxon>
        <taxon>Marinactinospora</taxon>
    </lineage>
</organism>
<keyword evidence="3" id="KW-1185">Reference proteome</keyword>
<proteinExistence type="predicted"/>
<sequence length="134" mass="13728">MNVITGLNWRLVLGLGALALIRPLVRIVEDQAGITGQPVVPIVLTIAISAVWIAAAGFTEVRSPVLTLLGAALTYGVLSIVLSGVLSPILTGELQGPLAQPIGIVGILAVNAVWGLAAGAVALAIRRLRAARSR</sequence>
<protein>
    <submittedName>
        <fullName evidence="2">Uncharacterized protein</fullName>
    </submittedName>
</protein>
<comment type="caution">
    <text evidence="2">The sequence shown here is derived from an EMBL/GenBank/DDBJ whole genome shotgun (WGS) entry which is preliminary data.</text>
</comment>
<evidence type="ECO:0000313" key="2">
    <source>
        <dbReference type="EMBL" id="MFC7328529.1"/>
    </source>
</evidence>
<evidence type="ECO:0000256" key="1">
    <source>
        <dbReference type="SAM" id="Phobius"/>
    </source>
</evidence>
<keyword evidence="1" id="KW-0472">Membrane</keyword>
<feature type="transmembrane region" description="Helical" evidence="1">
    <location>
        <begin position="65"/>
        <end position="90"/>
    </location>
</feature>
<evidence type="ECO:0000313" key="3">
    <source>
        <dbReference type="Proteomes" id="UP001596540"/>
    </source>
</evidence>
<reference evidence="3" key="1">
    <citation type="journal article" date="2019" name="Int. J. Syst. Evol. Microbiol.">
        <title>The Global Catalogue of Microorganisms (GCM) 10K type strain sequencing project: providing services to taxonomists for standard genome sequencing and annotation.</title>
        <authorList>
            <consortium name="The Broad Institute Genomics Platform"/>
            <consortium name="The Broad Institute Genome Sequencing Center for Infectious Disease"/>
            <person name="Wu L."/>
            <person name="Ma J."/>
        </authorList>
    </citation>
    <scope>NUCLEOTIDE SEQUENCE [LARGE SCALE GENOMIC DNA]</scope>
    <source>
        <strain evidence="3">CGMCC 4.7382</strain>
    </source>
</reference>
<feature type="transmembrane region" description="Helical" evidence="1">
    <location>
        <begin position="36"/>
        <end position="58"/>
    </location>
</feature>
<gene>
    <name evidence="2" type="ORF">ACFQRF_12325</name>
</gene>
<keyword evidence="1" id="KW-1133">Transmembrane helix</keyword>
<dbReference type="EMBL" id="JBHTBH010000005">
    <property type="protein sequence ID" value="MFC7328529.1"/>
    <property type="molecule type" value="Genomic_DNA"/>
</dbReference>
<keyword evidence="1" id="KW-0812">Transmembrane</keyword>
<dbReference type="Proteomes" id="UP001596540">
    <property type="component" value="Unassembled WGS sequence"/>
</dbReference>
<accession>A0ABW2KET2</accession>
<feature type="transmembrane region" description="Helical" evidence="1">
    <location>
        <begin position="102"/>
        <end position="125"/>
    </location>
</feature>